<keyword evidence="4" id="KW-1185">Reference proteome</keyword>
<name>A0ABV2PFQ8_9BACI</name>
<dbReference type="Pfam" id="PF02567">
    <property type="entry name" value="PhzC-PhzF"/>
    <property type="match status" value="1"/>
</dbReference>
<sequence>MKYYVVDAFAEKIFEGNPAGVCIMEDWLSEDMMQEIASENNLSETAFAVKKGHKDHYHLRWFTPGGEIDLCGHATLATAYVITNYYEKELEKIRFQTKSGELVVLKNSNLYELDFPSIKVEEYTLTKQMVEALGIKPIETYIGRDLVFVLEKEEDVLNLSPDFAKLALFPEGLAVFVTAEGNEVDFVSRAFWPKLQVNEDPVCGSAHCSLIPFWSKRLGKNDMIARQLSKRGGTLYCKYNEDRVKISGSAVLYLIADLQLY</sequence>
<gene>
    <name evidence="3" type="ORF">ABIA69_000925</name>
</gene>
<dbReference type="EMBL" id="JBEPSB010000002">
    <property type="protein sequence ID" value="MET4559782.1"/>
    <property type="molecule type" value="Genomic_DNA"/>
</dbReference>
<evidence type="ECO:0000313" key="3">
    <source>
        <dbReference type="EMBL" id="MET4559782.1"/>
    </source>
</evidence>
<reference evidence="3 4" key="1">
    <citation type="submission" date="2024-06" db="EMBL/GenBank/DDBJ databases">
        <title>Sorghum-associated microbial communities from plants grown in Nebraska, USA.</title>
        <authorList>
            <person name="Schachtman D."/>
        </authorList>
    </citation>
    <scope>NUCLEOTIDE SEQUENCE [LARGE SCALE GENOMIC DNA]</scope>
    <source>
        <strain evidence="3 4">736</strain>
    </source>
</reference>
<comment type="similarity">
    <text evidence="1">Belongs to the PhzF family.</text>
</comment>
<evidence type="ECO:0000256" key="2">
    <source>
        <dbReference type="ARBA" id="ARBA00023235"/>
    </source>
</evidence>
<accession>A0ABV2PFQ8</accession>
<evidence type="ECO:0000256" key="1">
    <source>
        <dbReference type="ARBA" id="ARBA00008270"/>
    </source>
</evidence>
<dbReference type="NCBIfam" id="TIGR00654">
    <property type="entry name" value="PhzF_family"/>
    <property type="match status" value="1"/>
</dbReference>
<dbReference type="PIRSF" id="PIRSF016184">
    <property type="entry name" value="PhzC_PhzF"/>
    <property type="match status" value="1"/>
</dbReference>
<dbReference type="Proteomes" id="UP001549363">
    <property type="component" value="Unassembled WGS sequence"/>
</dbReference>
<dbReference type="RefSeq" id="WP_354471056.1">
    <property type="nucleotide sequence ID" value="NZ_JBEPSB010000002.1"/>
</dbReference>
<proteinExistence type="inferred from homology"/>
<dbReference type="PANTHER" id="PTHR13774:SF17">
    <property type="entry name" value="PHENAZINE BIOSYNTHESIS-LIKE DOMAIN-CONTAINING PROTEIN"/>
    <property type="match status" value="1"/>
</dbReference>
<keyword evidence="2" id="KW-0413">Isomerase</keyword>
<dbReference type="Gene3D" id="3.10.310.10">
    <property type="entry name" value="Diaminopimelate Epimerase, Chain A, domain 1"/>
    <property type="match status" value="2"/>
</dbReference>
<protein>
    <submittedName>
        <fullName evidence="3">PhzF family phenazine biosynthesis protein</fullName>
    </submittedName>
</protein>
<dbReference type="PANTHER" id="PTHR13774">
    <property type="entry name" value="PHENAZINE BIOSYNTHESIS PROTEIN"/>
    <property type="match status" value="1"/>
</dbReference>
<dbReference type="InterPro" id="IPR003719">
    <property type="entry name" value="Phenazine_PhzF-like"/>
</dbReference>
<dbReference type="SUPFAM" id="SSF54506">
    <property type="entry name" value="Diaminopimelate epimerase-like"/>
    <property type="match status" value="1"/>
</dbReference>
<evidence type="ECO:0000313" key="4">
    <source>
        <dbReference type="Proteomes" id="UP001549363"/>
    </source>
</evidence>
<comment type="caution">
    <text evidence="3">The sequence shown here is derived from an EMBL/GenBank/DDBJ whole genome shotgun (WGS) entry which is preliminary data.</text>
</comment>
<organism evidence="3 4">
    <name type="scientific">Lysinibacillus parviboronicapiens</name>
    <dbReference type="NCBI Taxonomy" id="436516"/>
    <lineage>
        <taxon>Bacteria</taxon>
        <taxon>Bacillati</taxon>
        <taxon>Bacillota</taxon>
        <taxon>Bacilli</taxon>
        <taxon>Bacillales</taxon>
        <taxon>Bacillaceae</taxon>
        <taxon>Lysinibacillus</taxon>
    </lineage>
</organism>